<evidence type="ECO:0000256" key="4">
    <source>
        <dbReference type="RuleBase" id="RU000499"/>
    </source>
</evidence>
<comment type="similarity">
    <text evidence="1 4">Belongs to the glutathione peroxidase family.</text>
</comment>
<dbReference type="Proteomes" id="UP000663090">
    <property type="component" value="Chromosome"/>
</dbReference>
<protein>
    <recommendedName>
        <fullName evidence="4">Glutathione peroxidase</fullName>
    </recommendedName>
</protein>
<keyword evidence="2 4" id="KW-0575">Peroxidase</keyword>
<dbReference type="PROSITE" id="PS51355">
    <property type="entry name" value="GLUTATHIONE_PEROXID_3"/>
    <property type="match status" value="1"/>
</dbReference>
<dbReference type="InterPro" id="IPR029759">
    <property type="entry name" value="GPX_AS"/>
</dbReference>
<gene>
    <name evidence="7" type="ORF">JY572_12525</name>
</gene>
<dbReference type="PROSITE" id="PS00460">
    <property type="entry name" value="GLUTATHIONE_PEROXID_1"/>
    <property type="match status" value="1"/>
</dbReference>
<dbReference type="PRINTS" id="PR01011">
    <property type="entry name" value="GLUTPROXDASE"/>
</dbReference>
<sequence>MRTVHVLTLATALAVTPALASSPPKSQPASEKTSMSLHDLSANRLDGKSAKLSDYQGKVLVIVNTASECGYTPQYAGLEKLYQEYKAKGVEVLGFPSNDFGEQEPGTSAEIAKFCELRFKVTFPMFEKVKTKGDGQSPVYAFLAKKHDAPKWNFHKYVVGKDGQVLAGFPSKVTPESDELRKAIDAALAQK</sequence>
<dbReference type="PANTHER" id="PTHR11592:SF44">
    <property type="entry name" value="GLUTATHIONE PEROXIDASE"/>
    <property type="match status" value="1"/>
</dbReference>
<dbReference type="Gene3D" id="3.40.30.10">
    <property type="entry name" value="Glutaredoxin"/>
    <property type="match status" value="1"/>
</dbReference>
<evidence type="ECO:0000256" key="1">
    <source>
        <dbReference type="ARBA" id="ARBA00006926"/>
    </source>
</evidence>
<dbReference type="EMBL" id="CP071091">
    <property type="protein sequence ID" value="QSQ16818.1"/>
    <property type="molecule type" value="Genomic_DNA"/>
</dbReference>
<evidence type="ECO:0000256" key="5">
    <source>
        <dbReference type="SAM" id="SignalP"/>
    </source>
</evidence>
<feature type="signal peptide" evidence="5">
    <location>
        <begin position="1"/>
        <end position="20"/>
    </location>
</feature>
<reference evidence="7 8" key="1">
    <citation type="submission" date="2021-02" db="EMBL/GenBank/DDBJ databases">
        <title>De Novo genome assembly of isolated myxobacteria.</title>
        <authorList>
            <person name="Stevens D.C."/>
        </authorList>
    </citation>
    <scope>NUCLEOTIDE SEQUENCE [LARGE SCALE GENOMIC DNA]</scope>
    <source>
        <strain evidence="7 8">SCHIC003</strain>
    </source>
</reference>
<evidence type="ECO:0000259" key="6">
    <source>
        <dbReference type="PROSITE" id="PS51352"/>
    </source>
</evidence>
<evidence type="ECO:0000256" key="2">
    <source>
        <dbReference type="ARBA" id="ARBA00022559"/>
    </source>
</evidence>
<dbReference type="PIRSF" id="PIRSF000303">
    <property type="entry name" value="Glutathion_perox"/>
    <property type="match status" value="1"/>
</dbReference>
<dbReference type="InterPro" id="IPR013766">
    <property type="entry name" value="Thioredoxin_domain"/>
</dbReference>
<keyword evidence="3 4" id="KW-0560">Oxidoreductase</keyword>
<dbReference type="InterPro" id="IPR036249">
    <property type="entry name" value="Thioredoxin-like_sf"/>
</dbReference>
<evidence type="ECO:0000313" key="7">
    <source>
        <dbReference type="EMBL" id="QSQ16818.1"/>
    </source>
</evidence>
<feature type="chain" id="PRO_5046956057" description="Glutathione peroxidase" evidence="5">
    <location>
        <begin position="21"/>
        <end position="191"/>
    </location>
</feature>
<keyword evidence="8" id="KW-1185">Reference proteome</keyword>
<dbReference type="PANTHER" id="PTHR11592">
    <property type="entry name" value="GLUTATHIONE PEROXIDASE"/>
    <property type="match status" value="1"/>
</dbReference>
<keyword evidence="5" id="KW-0732">Signal</keyword>
<dbReference type="Pfam" id="PF00255">
    <property type="entry name" value="GSHPx"/>
    <property type="match status" value="1"/>
</dbReference>
<dbReference type="RefSeq" id="WP_206718454.1">
    <property type="nucleotide sequence ID" value="NZ_CP071091.1"/>
</dbReference>
<dbReference type="CDD" id="cd00340">
    <property type="entry name" value="GSH_Peroxidase"/>
    <property type="match status" value="1"/>
</dbReference>
<dbReference type="GO" id="GO:0004601">
    <property type="term" value="F:peroxidase activity"/>
    <property type="evidence" value="ECO:0007669"/>
    <property type="project" value="UniProtKB-KW"/>
</dbReference>
<dbReference type="PROSITE" id="PS51352">
    <property type="entry name" value="THIOREDOXIN_2"/>
    <property type="match status" value="1"/>
</dbReference>
<feature type="domain" description="Thioredoxin" evidence="6">
    <location>
        <begin position="31"/>
        <end position="189"/>
    </location>
</feature>
<proteinExistence type="inferred from homology"/>
<name>A0ABX7NDS9_9BACT</name>
<evidence type="ECO:0000313" key="8">
    <source>
        <dbReference type="Proteomes" id="UP000663090"/>
    </source>
</evidence>
<accession>A0ABX7NDS9</accession>
<dbReference type="InterPro" id="IPR000889">
    <property type="entry name" value="Glutathione_peroxidase"/>
</dbReference>
<evidence type="ECO:0000256" key="3">
    <source>
        <dbReference type="ARBA" id="ARBA00023002"/>
    </source>
</evidence>
<dbReference type="SUPFAM" id="SSF52833">
    <property type="entry name" value="Thioredoxin-like"/>
    <property type="match status" value="1"/>
</dbReference>
<organism evidence="7 8">
    <name type="scientific">Myxococcus landrumensis</name>
    <dbReference type="NCBI Taxonomy" id="2813577"/>
    <lineage>
        <taxon>Bacteria</taxon>
        <taxon>Pseudomonadati</taxon>
        <taxon>Myxococcota</taxon>
        <taxon>Myxococcia</taxon>
        <taxon>Myxococcales</taxon>
        <taxon>Cystobacterineae</taxon>
        <taxon>Myxococcaceae</taxon>
        <taxon>Myxococcus</taxon>
    </lineage>
</organism>